<comment type="similarity">
    <text evidence="1">Belongs to the AAA ATPase family.</text>
</comment>
<dbReference type="PANTHER" id="PTHR23073">
    <property type="entry name" value="26S PROTEASOME REGULATORY SUBUNIT"/>
    <property type="match status" value="1"/>
</dbReference>
<evidence type="ECO:0000313" key="6">
    <source>
        <dbReference type="Proteomes" id="UP001193081"/>
    </source>
</evidence>
<dbReference type="Gene3D" id="3.40.50.300">
    <property type="entry name" value="P-loop containing nucleotide triphosphate hydrolases"/>
    <property type="match status" value="1"/>
</dbReference>
<gene>
    <name evidence="5" type="ORF">EYB53_021740</name>
</gene>
<feature type="domain" description="AAA+ ATPase" evidence="4">
    <location>
        <begin position="475"/>
        <end position="607"/>
    </location>
</feature>
<evidence type="ECO:0000313" key="5">
    <source>
        <dbReference type="EMBL" id="MBP1468349.1"/>
    </source>
</evidence>
<organism evidence="5 6">
    <name type="scientific">Candidatus Chloroploca mongolica</name>
    <dbReference type="NCBI Taxonomy" id="2528176"/>
    <lineage>
        <taxon>Bacteria</taxon>
        <taxon>Bacillati</taxon>
        <taxon>Chloroflexota</taxon>
        <taxon>Chloroflexia</taxon>
        <taxon>Chloroflexales</taxon>
        <taxon>Chloroflexineae</taxon>
        <taxon>Oscillochloridaceae</taxon>
        <taxon>Candidatus Chloroploca</taxon>
    </lineage>
</organism>
<reference evidence="5 6" key="1">
    <citation type="submission" date="2021-03" db="EMBL/GenBank/DDBJ databases">
        <authorList>
            <person name="Grouzdev D.S."/>
        </authorList>
    </citation>
    <scope>NUCLEOTIDE SEQUENCE [LARGE SCALE GENOMIC DNA]</scope>
    <source>
        <strain evidence="5 6">M50-1</strain>
    </source>
</reference>
<evidence type="ECO:0000259" key="4">
    <source>
        <dbReference type="SMART" id="SM00382"/>
    </source>
</evidence>
<dbReference type="Pfam" id="PF22977">
    <property type="entry name" value="WHD"/>
    <property type="match status" value="1"/>
</dbReference>
<dbReference type="SUPFAM" id="SSF52540">
    <property type="entry name" value="P-loop containing nucleoside triphosphate hydrolases"/>
    <property type="match status" value="1"/>
</dbReference>
<evidence type="ECO:0000256" key="2">
    <source>
        <dbReference type="ARBA" id="ARBA00022741"/>
    </source>
</evidence>
<proteinExistence type="inferred from homology"/>
<dbReference type="InterPro" id="IPR054472">
    <property type="entry name" value="WHD"/>
</dbReference>
<dbReference type="SMART" id="SM00382">
    <property type="entry name" value="AAA"/>
    <property type="match status" value="1"/>
</dbReference>
<dbReference type="InterPro" id="IPR003593">
    <property type="entry name" value="AAA+_ATPase"/>
</dbReference>
<dbReference type="CDD" id="cd19481">
    <property type="entry name" value="RecA-like_protease"/>
    <property type="match status" value="1"/>
</dbReference>
<name>A0ABS4DFX0_9CHLR</name>
<dbReference type="InterPro" id="IPR027417">
    <property type="entry name" value="P-loop_NTPase"/>
</dbReference>
<evidence type="ECO:0000256" key="1">
    <source>
        <dbReference type="ARBA" id="ARBA00006914"/>
    </source>
</evidence>
<protein>
    <submittedName>
        <fullName evidence="5">ATP-binding protein</fullName>
    </submittedName>
</protein>
<keyword evidence="2" id="KW-0547">Nucleotide-binding</keyword>
<comment type="caution">
    <text evidence="5">The sequence shown here is derived from an EMBL/GenBank/DDBJ whole genome shotgun (WGS) entry which is preliminary data.</text>
</comment>
<keyword evidence="3 5" id="KW-0067">ATP-binding</keyword>
<dbReference type="EMBL" id="SIJK02000065">
    <property type="protein sequence ID" value="MBP1468349.1"/>
    <property type="molecule type" value="Genomic_DNA"/>
</dbReference>
<dbReference type="InterPro" id="IPR050221">
    <property type="entry name" value="26S_Proteasome_ATPase"/>
</dbReference>
<dbReference type="Proteomes" id="UP001193081">
    <property type="component" value="Unassembled WGS sequence"/>
</dbReference>
<dbReference type="GO" id="GO:0005524">
    <property type="term" value="F:ATP binding"/>
    <property type="evidence" value="ECO:0007669"/>
    <property type="project" value="UniProtKB-KW"/>
</dbReference>
<accession>A0ABS4DFX0</accession>
<sequence length="707" mass="76758">MIVQSSQPIDVLALGLDWLQLRLALLQPPQSAAPAQRTGFFTWSQPTVAASPAPHVDAVRQARAAFESAMQANPQHRLVQIADRLGLEPHERDLFLLCLGHALHSAIARLCAGASGQLYPTFALAQHMSDDSAWDALMPEQQAQTTRLAAASDWLVLAPERPLRAWRLIEISQPTNTPLIAAGLRADEWVVNYIVGANELDDRLALLCLPLDLDADVALLAPSQAALLEASLVQLNQRASRPGPVLARLLGANAAGRRLFAWHIAQSGGLRLYRLPASLIPTVVGDLETFVRLWERQLRLTHQCALLVEASDVSDENVAPVLRLLERIGGVVLVDAGQSLPGLDSALAIAVTAPTVREQRAIWEQVLPPAEHAWAARLAAQFSLNAGEIAMTAEASAGASEAAESIGAHAWQLCRARARTLLDGLVQRIEPKAQLQQLVLPATAQAQIEQIRDQVLHRSTVYDDYGFREAMSYGFGISVLLAGESGTGKTMAAEALAHALDLDLYRIDLSAVVSKYIGETEKNLRRIFDAAEQSGAILLFDEADALFGKRSEVKDSHDRYANIEVSYLLQRMENYDGLAILTTNMKGALDQAFLRRLRFIVDFPFPGKAEREQIWRGAFPAGVHGAQDLDYGKLARPSLTGGQIRNIALNAAFMAAARDGIVTIDLLREATLAEWRKQGRSGSAADLAGWETPARLVLAPVPAESEA</sequence>
<dbReference type="RefSeq" id="WP_135481011.1">
    <property type="nucleotide sequence ID" value="NZ_SIJK02000065.1"/>
</dbReference>
<dbReference type="Pfam" id="PF00004">
    <property type="entry name" value="AAA"/>
    <property type="match status" value="1"/>
</dbReference>
<evidence type="ECO:0000256" key="3">
    <source>
        <dbReference type="ARBA" id="ARBA00022840"/>
    </source>
</evidence>
<dbReference type="InterPro" id="IPR003959">
    <property type="entry name" value="ATPase_AAA_core"/>
</dbReference>
<keyword evidence="6" id="KW-1185">Reference proteome</keyword>